<comment type="catalytic activity">
    <reaction evidence="5">
        <text>octanoyl-[ACP] + L-lysyl-[protein] = N(6)-octanoyl-L-lysyl-[protein] + holo-[ACP] + H(+)</text>
        <dbReference type="Rhea" id="RHEA:17665"/>
        <dbReference type="Rhea" id="RHEA-COMP:9636"/>
        <dbReference type="Rhea" id="RHEA-COMP:9685"/>
        <dbReference type="Rhea" id="RHEA-COMP:9752"/>
        <dbReference type="Rhea" id="RHEA-COMP:9928"/>
        <dbReference type="ChEBI" id="CHEBI:15378"/>
        <dbReference type="ChEBI" id="CHEBI:29969"/>
        <dbReference type="ChEBI" id="CHEBI:64479"/>
        <dbReference type="ChEBI" id="CHEBI:78463"/>
        <dbReference type="ChEBI" id="CHEBI:78809"/>
        <dbReference type="EC" id="2.3.1.181"/>
    </reaction>
</comment>
<keyword evidence="10" id="KW-1185">Reference proteome</keyword>
<feature type="site" description="Lowers pKa of active site Cys" evidence="7">
    <location>
        <position position="238"/>
    </location>
</feature>
<feature type="active site" description="Acyl-thioester intermediate" evidence="6">
    <location>
        <position position="272"/>
    </location>
</feature>
<evidence type="ECO:0000256" key="1">
    <source>
        <dbReference type="ARBA" id="ARBA00004821"/>
    </source>
</evidence>
<dbReference type="PROSITE" id="PS51733">
    <property type="entry name" value="BPL_LPL_CATALYTIC"/>
    <property type="match status" value="1"/>
</dbReference>
<dbReference type="AlphaFoldDB" id="A0A1G4JH07"/>
<keyword evidence="4 5" id="KW-0012">Acyltransferase</keyword>
<comment type="pathway">
    <text evidence="1 5">Protein modification; protein lipoylation via endogenous pathway; protein N(6)-(lipoyl)lysine from octanoyl-[acyl-carrier-protein]: step 1/2.</text>
</comment>
<dbReference type="PROSITE" id="PS01313">
    <property type="entry name" value="LIPB"/>
    <property type="match status" value="1"/>
</dbReference>
<protein>
    <recommendedName>
        <fullName evidence="5">Octanoyltransferase</fullName>
        <ecNumber evidence="5">2.3.1.181</ecNumber>
    </recommendedName>
</protein>
<dbReference type="PIRSF" id="PIRSF016262">
    <property type="entry name" value="LPLase"/>
    <property type="match status" value="1"/>
</dbReference>
<dbReference type="InterPro" id="IPR000544">
    <property type="entry name" value="Octanoyltransferase"/>
</dbReference>
<feature type="domain" description="BPL/LPL catalytic" evidence="8">
    <location>
        <begin position="110"/>
        <end position="312"/>
    </location>
</feature>
<reference evidence="10" key="1">
    <citation type="submission" date="2016-03" db="EMBL/GenBank/DDBJ databases">
        <authorList>
            <person name="Devillers Hugo."/>
        </authorList>
    </citation>
    <scope>NUCLEOTIDE SEQUENCE [LARGE SCALE GENOMIC DNA]</scope>
</reference>
<dbReference type="InterPro" id="IPR045864">
    <property type="entry name" value="aa-tRNA-synth_II/BPL/LPL"/>
</dbReference>
<dbReference type="GO" id="GO:0009249">
    <property type="term" value="P:protein lipoylation"/>
    <property type="evidence" value="ECO:0007669"/>
    <property type="project" value="InterPro"/>
</dbReference>
<keyword evidence="3 5" id="KW-0808">Transferase</keyword>
<evidence type="ECO:0000256" key="3">
    <source>
        <dbReference type="ARBA" id="ARBA00022679"/>
    </source>
</evidence>
<dbReference type="Proteomes" id="UP000191144">
    <property type="component" value="Chromosome E"/>
</dbReference>
<dbReference type="NCBIfam" id="TIGR00214">
    <property type="entry name" value="lipB"/>
    <property type="match status" value="1"/>
</dbReference>
<evidence type="ECO:0000256" key="2">
    <source>
        <dbReference type="ARBA" id="ARBA00007907"/>
    </source>
</evidence>
<evidence type="ECO:0000256" key="5">
    <source>
        <dbReference type="PIRNR" id="PIRNR016262"/>
    </source>
</evidence>
<name>A0A1G4JH07_9SACH</name>
<comment type="function">
    <text evidence="5">Catalyzes the transfer of endogenously produced octanoic acid from octanoyl-acyl-carrier-protein onto the lipoyl domains of lipoate-dependent enzymes. Lipoyl-ACP can also act as a substrate although octanoyl-ACP is likely to be the physiological substrate.</text>
</comment>
<evidence type="ECO:0000256" key="6">
    <source>
        <dbReference type="PIRSR" id="PIRSR016262-1"/>
    </source>
</evidence>
<dbReference type="EMBL" id="LT598481">
    <property type="protein sequence ID" value="SCU89422.1"/>
    <property type="molecule type" value="Genomic_DNA"/>
</dbReference>
<dbReference type="GO" id="GO:0033819">
    <property type="term" value="F:lipoyl(octanoyl) transferase activity"/>
    <property type="evidence" value="ECO:0007669"/>
    <property type="project" value="UniProtKB-EC"/>
</dbReference>
<dbReference type="EC" id="2.3.1.181" evidence="5"/>
<evidence type="ECO:0000256" key="7">
    <source>
        <dbReference type="PIRSR" id="PIRSR016262-3"/>
    </source>
</evidence>
<gene>
    <name evidence="9" type="ORF">LAME_0E03444G</name>
</gene>
<dbReference type="OrthoDB" id="19908at2759"/>
<dbReference type="PANTHER" id="PTHR10993:SF7">
    <property type="entry name" value="LIPOYLTRANSFERASE 2, MITOCHONDRIAL-RELATED"/>
    <property type="match status" value="1"/>
</dbReference>
<dbReference type="SUPFAM" id="SSF55681">
    <property type="entry name" value="Class II aaRS and biotin synthetases"/>
    <property type="match status" value="1"/>
</dbReference>
<dbReference type="InterPro" id="IPR004143">
    <property type="entry name" value="BPL_LPL_catalytic"/>
</dbReference>
<dbReference type="PANTHER" id="PTHR10993">
    <property type="entry name" value="OCTANOYLTRANSFERASE"/>
    <property type="match status" value="1"/>
</dbReference>
<dbReference type="Pfam" id="PF21948">
    <property type="entry name" value="LplA-B_cat"/>
    <property type="match status" value="1"/>
</dbReference>
<evidence type="ECO:0000256" key="4">
    <source>
        <dbReference type="ARBA" id="ARBA00023315"/>
    </source>
</evidence>
<sequence>MELLRQGHRDLVCRLSWRRLFMLRLNSTCSATSTTFPIEDSSQVLRHLQFTKPLPFEKGSRIQESFVRAQLDMKHLQSKIYRKLRQLESEHPGTTLNHHEEWILKNISNMKPHPMVLTFEFEPTYTGGKRSKKALSPEDIAKFENFVPQSQGDHLRPKFVQAERGGQVTFHGPGQVVAYLILDLKSFDHFPAKCLVSAVEDSTISALKKTTNSSDGSTLGIEACKTPETGVWINEQEKIASIGIHVRRSITSHGVCINVSPDLSYMNSFVMCGLHGTRATSIHEQNPKSGCTTQDLAVGFVNELSKKLGITTVERVQLEDIDLD</sequence>
<evidence type="ECO:0000313" key="10">
    <source>
        <dbReference type="Proteomes" id="UP000191144"/>
    </source>
</evidence>
<proteinExistence type="inferred from homology"/>
<dbReference type="InterPro" id="IPR020605">
    <property type="entry name" value="Octanoyltransferase_CS"/>
</dbReference>
<dbReference type="Gene3D" id="3.30.930.10">
    <property type="entry name" value="Bira Bifunctional Protein, Domain 2"/>
    <property type="match status" value="1"/>
</dbReference>
<comment type="similarity">
    <text evidence="2 5">Belongs to the LipB family.</text>
</comment>
<evidence type="ECO:0000313" key="9">
    <source>
        <dbReference type="EMBL" id="SCU89422.1"/>
    </source>
</evidence>
<evidence type="ECO:0000259" key="8">
    <source>
        <dbReference type="PROSITE" id="PS51733"/>
    </source>
</evidence>
<organism evidence="9 10">
    <name type="scientific">Lachancea meyersii CBS 8951</name>
    <dbReference type="NCBI Taxonomy" id="1266667"/>
    <lineage>
        <taxon>Eukaryota</taxon>
        <taxon>Fungi</taxon>
        <taxon>Dikarya</taxon>
        <taxon>Ascomycota</taxon>
        <taxon>Saccharomycotina</taxon>
        <taxon>Saccharomycetes</taxon>
        <taxon>Saccharomycetales</taxon>
        <taxon>Saccharomycetaceae</taxon>
        <taxon>Lachancea</taxon>
    </lineage>
</organism>
<accession>A0A1G4JH07</accession>
<dbReference type="UniPathway" id="UPA00538">
    <property type="reaction ID" value="UER00592"/>
</dbReference>